<feature type="compositionally biased region" description="Polar residues" evidence="1">
    <location>
        <begin position="167"/>
        <end position="177"/>
    </location>
</feature>
<feature type="compositionally biased region" description="Low complexity" evidence="1">
    <location>
        <begin position="179"/>
        <end position="189"/>
    </location>
</feature>
<dbReference type="EMBL" id="JBAMIC010000019">
    <property type="protein sequence ID" value="KAK7094152.1"/>
    <property type="molecule type" value="Genomic_DNA"/>
</dbReference>
<feature type="compositionally biased region" description="Low complexity" evidence="1">
    <location>
        <begin position="343"/>
        <end position="361"/>
    </location>
</feature>
<dbReference type="InterPro" id="IPR036508">
    <property type="entry name" value="Chitin-bd_dom_sf"/>
</dbReference>
<feature type="compositionally biased region" description="Low complexity" evidence="1">
    <location>
        <begin position="253"/>
        <end position="288"/>
    </location>
</feature>
<feature type="compositionally biased region" description="Low complexity" evidence="1">
    <location>
        <begin position="141"/>
        <end position="159"/>
    </location>
</feature>
<reference evidence="4 5" key="1">
    <citation type="submission" date="2024-02" db="EMBL/GenBank/DDBJ databases">
        <title>Chromosome-scale genome assembly of the rough periwinkle Littorina saxatilis.</title>
        <authorList>
            <person name="De Jode A."/>
            <person name="Faria R."/>
            <person name="Formenti G."/>
            <person name="Sims Y."/>
            <person name="Smith T.P."/>
            <person name="Tracey A."/>
            <person name="Wood J.M.D."/>
            <person name="Zagrodzka Z.B."/>
            <person name="Johannesson K."/>
            <person name="Butlin R.K."/>
            <person name="Leder E.H."/>
        </authorList>
    </citation>
    <scope>NUCLEOTIDE SEQUENCE [LARGE SCALE GENOMIC DNA]</scope>
    <source>
        <strain evidence="4">Snail1</strain>
        <tissue evidence="4">Muscle</tissue>
    </source>
</reference>
<proteinExistence type="predicted"/>
<gene>
    <name evidence="4" type="ORF">V1264_007816</name>
</gene>
<dbReference type="SUPFAM" id="SSF57625">
    <property type="entry name" value="Invertebrate chitin-binding proteins"/>
    <property type="match status" value="1"/>
</dbReference>
<feature type="chain" id="PRO_5042992975" description="Chitin-binding type-2 domain-containing protein" evidence="2">
    <location>
        <begin position="18"/>
        <end position="369"/>
    </location>
</feature>
<evidence type="ECO:0000313" key="4">
    <source>
        <dbReference type="EMBL" id="KAK7094152.1"/>
    </source>
</evidence>
<evidence type="ECO:0000313" key="5">
    <source>
        <dbReference type="Proteomes" id="UP001374579"/>
    </source>
</evidence>
<feature type="region of interest" description="Disordered" evidence="1">
    <location>
        <begin position="340"/>
        <end position="369"/>
    </location>
</feature>
<feature type="compositionally biased region" description="Polar residues" evidence="1">
    <location>
        <begin position="289"/>
        <end position="307"/>
    </location>
</feature>
<feature type="region of interest" description="Disordered" evidence="1">
    <location>
        <begin position="141"/>
        <end position="196"/>
    </location>
</feature>
<accession>A0AAN9AW58</accession>
<feature type="signal peptide" evidence="2">
    <location>
        <begin position="1"/>
        <end position="17"/>
    </location>
</feature>
<dbReference type="AlphaFoldDB" id="A0AAN9AW58"/>
<keyword evidence="2" id="KW-0732">Signal</keyword>
<dbReference type="PROSITE" id="PS50940">
    <property type="entry name" value="CHIT_BIND_II"/>
    <property type="match status" value="1"/>
</dbReference>
<organism evidence="4 5">
    <name type="scientific">Littorina saxatilis</name>
    <dbReference type="NCBI Taxonomy" id="31220"/>
    <lineage>
        <taxon>Eukaryota</taxon>
        <taxon>Metazoa</taxon>
        <taxon>Spiralia</taxon>
        <taxon>Lophotrochozoa</taxon>
        <taxon>Mollusca</taxon>
        <taxon>Gastropoda</taxon>
        <taxon>Caenogastropoda</taxon>
        <taxon>Littorinimorpha</taxon>
        <taxon>Littorinoidea</taxon>
        <taxon>Littorinidae</taxon>
        <taxon>Littorina</taxon>
    </lineage>
</organism>
<keyword evidence="5" id="KW-1185">Reference proteome</keyword>
<feature type="region of interest" description="Disordered" evidence="1">
    <location>
        <begin position="253"/>
        <end position="307"/>
    </location>
</feature>
<evidence type="ECO:0000256" key="1">
    <source>
        <dbReference type="SAM" id="MobiDB-lite"/>
    </source>
</evidence>
<name>A0AAN9AW58_9CAEN</name>
<dbReference type="SMART" id="SM00494">
    <property type="entry name" value="ChtBD2"/>
    <property type="match status" value="1"/>
</dbReference>
<dbReference type="InterPro" id="IPR002557">
    <property type="entry name" value="Chitin-bd_dom"/>
</dbReference>
<dbReference type="GO" id="GO:0005576">
    <property type="term" value="C:extracellular region"/>
    <property type="evidence" value="ECO:0007669"/>
    <property type="project" value="InterPro"/>
</dbReference>
<dbReference type="Gene3D" id="2.170.140.10">
    <property type="entry name" value="Chitin binding domain"/>
    <property type="match status" value="1"/>
</dbReference>
<dbReference type="Pfam" id="PF01607">
    <property type="entry name" value="CBM_14"/>
    <property type="match status" value="1"/>
</dbReference>
<evidence type="ECO:0000259" key="3">
    <source>
        <dbReference type="PROSITE" id="PS50940"/>
    </source>
</evidence>
<comment type="caution">
    <text evidence="4">The sequence shown here is derived from an EMBL/GenBank/DDBJ whole genome shotgun (WGS) entry which is preliminary data.</text>
</comment>
<protein>
    <recommendedName>
        <fullName evidence="3">Chitin-binding type-2 domain-containing protein</fullName>
    </recommendedName>
</protein>
<dbReference type="Proteomes" id="UP001374579">
    <property type="component" value="Unassembled WGS sequence"/>
</dbReference>
<evidence type="ECO:0000256" key="2">
    <source>
        <dbReference type="SAM" id="SignalP"/>
    </source>
</evidence>
<sequence length="369" mass="38352">MYIFSFILRSFLWLVLAGYGLTQQSTQQSPFCPNANGDYPNPASETCASFFRCVQGRPLALRCPTGEAFDFLLRRCSPRDDVNCERQLQLFAAPAAGSSGGGTGANGLGSSFPFLNGDSDSNKFSFLNGLPQGLYDHLFSQSNANSQSNPQGQNGLNLQDLFGSGGSAQNQAPFGQGNQLGQGQSPQAQGAGGIFAGVNGQGSGIRVTSDGQLTAGGKPIGKLYSSPHGTVIVIKKPQVQQAAAVPNIQTLNTVPVTPQDQPQQGTPQLATPSNIPAANQQGQNAQSQDPRANQVQPDGYANQGSQQSVTEILRQALSQGLGPISPGIPSFVNNLNQVDSKSVDIGSGSDSNGSDNSVSDSDVIDTDAS</sequence>
<feature type="domain" description="Chitin-binding type-2" evidence="3">
    <location>
        <begin position="29"/>
        <end position="86"/>
    </location>
</feature>
<dbReference type="GO" id="GO:0008061">
    <property type="term" value="F:chitin binding"/>
    <property type="evidence" value="ECO:0007669"/>
    <property type="project" value="InterPro"/>
</dbReference>